<sequence>MFVFCFVAGGTIAACSGETTENPGGGGGSGGSGSGGTTSSTTSSTTGASSSSSSTTAASTTATSTGAGGDGDVCDQACARADECGSSVCEQYPVDCSDPQYECVAQCVLDAEECDNISSTDPGFIACVVACSGEEGAGGGNSGADCRACALQEGCLTSCLGNTGCQTWLQCAQSCFADDPSPECFRTCDMAAAADPDSGEEVERLYRAAYECTCTSCADTCEAVADPCNP</sequence>
<evidence type="ECO:0000313" key="3">
    <source>
        <dbReference type="Proteomes" id="UP000075515"/>
    </source>
</evidence>
<evidence type="ECO:0000313" key="2">
    <source>
        <dbReference type="EMBL" id="KYF89558.1"/>
    </source>
</evidence>
<reference evidence="2 3" key="1">
    <citation type="submission" date="2014-02" db="EMBL/GenBank/DDBJ databases">
        <title>The small core and large imbalanced accessory genome model reveals a collaborative survival strategy of Sorangium cellulosum strains in nature.</title>
        <authorList>
            <person name="Han K."/>
            <person name="Peng R."/>
            <person name="Blom J."/>
            <person name="Li Y.-Z."/>
        </authorList>
    </citation>
    <scope>NUCLEOTIDE SEQUENCE [LARGE SCALE GENOMIC DNA]</scope>
    <source>
        <strain evidence="2 3">So0149</strain>
    </source>
</reference>
<dbReference type="AlphaFoldDB" id="A0A150SVS5"/>
<comment type="caution">
    <text evidence="2">The sequence shown here is derived from an EMBL/GenBank/DDBJ whole genome shotgun (WGS) entry which is preliminary data.</text>
</comment>
<evidence type="ECO:0000256" key="1">
    <source>
        <dbReference type="SAM" id="MobiDB-lite"/>
    </source>
</evidence>
<feature type="region of interest" description="Disordered" evidence="1">
    <location>
        <begin position="21"/>
        <end position="68"/>
    </location>
</feature>
<organism evidence="2 3">
    <name type="scientific">Sorangium cellulosum</name>
    <name type="common">Polyangium cellulosum</name>
    <dbReference type="NCBI Taxonomy" id="56"/>
    <lineage>
        <taxon>Bacteria</taxon>
        <taxon>Pseudomonadati</taxon>
        <taxon>Myxococcota</taxon>
        <taxon>Polyangia</taxon>
        <taxon>Polyangiales</taxon>
        <taxon>Polyangiaceae</taxon>
        <taxon>Sorangium</taxon>
    </lineage>
</organism>
<protein>
    <submittedName>
        <fullName evidence="2">Uncharacterized protein</fullName>
    </submittedName>
</protein>
<feature type="compositionally biased region" description="Low complexity" evidence="1">
    <location>
        <begin position="37"/>
        <end position="65"/>
    </location>
</feature>
<accession>A0A150SVS5</accession>
<dbReference type="Proteomes" id="UP000075515">
    <property type="component" value="Unassembled WGS sequence"/>
</dbReference>
<name>A0A150SVS5_SORCE</name>
<gene>
    <name evidence="2" type="ORF">BE18_51215</name>
</gene>
<feature type="compositionally biased region" description="Gly residues" evidence="1">
    <location>
        <begin position="23"/>
        <end position="36"/>
    </location>
</feature>
<proteinExistence type="predicted"/>
<dbReference type="EMBL" id="JEMC01002225">
    <property type="protein sequence ID" value="KYF89558.1"/>
    <property type="molecule type" value="Genomic_DNA"/>
</dbReference>